<evidence type="ECO:0008006" key="4">
    <source>
        <dbReference type="Google" id="ProtNLM"/>
    </source>
</evidence>
<dbReference type="InterPro" id="IPR013783">
    <property type="entry name" value="Ig-like_fold"/>
</dbReference>
<keyword evidence="3" id="KW-1185">Reference proteome</keyword>
<evidence type="ECO:0000313" key="3">
    <source>
        <dbReference type="Proteomes" id="UP001381693"/>
    </source>
</evidence>
<organism evidence="2 3">
    <name type="scientific">Halocaridina rubra</name>
    <name type="common">Hawaiian red shrimp</name>
    <dbReference type="NCBI Taxonomy" id="373956"/>
    <lineage>
        <taxon>Eukaryota</taxon>
        <taxon>Metazoa</taxon>
        <taxon>Ecdysozoa</taxon>
        <taxon>Arthropoda</taxon>
        <taxon>Crustacea</taxon>
        <taxon>Multicrustacea</taxon>
        <taxon>Malacostraca</taxon>
        <taxon>Eumalacostraca</taxon>
        <taxon>Eucarida</taxon>
        <taxon>Decapoda</taxon>
        <taxon>Pleocyemata</taxon>
        <taxon>Caridea</taxon>
        <taxon>Atyoidea</taxon>
        <taxon>Atyidae</taxon>
        <taxon>Halocaridina</taxon>
    </lineage>
</organism>
<protein>
    <recommendedName>
        <fullName evidence="4">Fibronectin type-III domain-containing protein</fullName>
    </recommendedName>
</protein>
<feature type="compositionally biased region" description="Pro residues" evidence="1">
    <location>
        <begin position="87"/>
        <end position="99"/>
    </location>
</feature>
<feature type="compositionally biased region" description="Low complexity" evidence="1">
    <location>
        <begin position="125"/>
        <end position="135"/>
    </location>
</feature>
<dbReference type="InterPro" id="IPR036116">
    <property type="entry name" value="FN3_sf"/>
</dbReference>
<dbReference type="Gene3D" id="2.60.40.10">
    <property type="entry name" value="Immunoglobulins"/>
    <property type="match status" value="1"/>
</dbReference>
<evidence type="ECO:0000313" key="2">
    <source>
        <dbReference type="EMBL" id="KAK7020756.1"/>
    </source>
</evidence>
<feature type="compositionally biased region" description="Low complexity" evidence="1">
    <location>
        <begin position="74"/>
        <end position="86"/>
    </location>
</feature>
<gene>
    <name evidence="2" type="ORF">SK128_026087</name>
</gene>
<accession>A0AAN8WFL8</accession>
<proteinExistence type="predicted"/>
<dbReference type="SUPFAM" id="SSF49265">
    <property type="entry name" value="Fibronectin type III"/>
    <property type="match status" value="1"/>
</dbReference>
<comment type="caution">
    <text evidence="2">The sequence shown here is derived from an EMBL/GenBank/DDBJ whole genome shotgun (WGS) entry which is preliminary data.</text>
</comment>
<evidence type="ECO:0000256" key="1">
    <source>
        <dbReference type="SAM" id="MobiDB-lite"/>
    </source>
</evidence>
<feature type="region of interest" description="Disordered" evidence="1">
    <location>
        <begin position="55"/>
        <end position="145"/>
    </location>
</feature>
<reference evidence="2 3" key="1">
    <citation type="submission" date="2023-11" db="EMBL/GenBank/DDBJ databases">
        <title>Halocaridina rubra genome assembly.</title>
        <authorList>
            <person name="Smith C."/>
        </authorList>
    </citation>
    <scope>NUCLEOTIDE SEQUENCE [LARGE SCALE GENOMIC DNA]</scope>
    <source>
        <strain evidence="2">EP-1</strain>
        <tissue evidence="2">Whole</tissue>
    </source>
</reference>
<dbReference type="AlphaFoldDB" id="A0AAN8WFL8"/>
<dbReference type="Proteomes" id="UP001381693">
    <property type="component" value="Unassembled WGS sequence"/>
</dbReference>
<sequence>MVSNNSSPPIPLPLQVPQGHVVQQIVDETGTLRHVILSAQPVHMPICPYGPNAGQGPPPFYGPPPPGPPPQGYGPPYQTPTQYSPVMSPPLTQPSPPPAYSSRTDRHYVKGRNKGYPRQQQQPNKSGSSSLHSTPPLSPKKEPLVCKNGTEEGMAEDGEDHSNNLQHLLSQVKPPKVIELTPHKAIIQWSAPDLGGLREEVSVMNLSYDVFLNNGSYATTHDTQLTISELAPATEYKI</sequence>
<dbReference type="EMBL" id="JAXCGZ010022926">
    <property type="protein sequence ID" value="KAK7020756.1"/>
    <property type="molecule type" value="Genomic_DNA"/>
</dbReference>
<name>A0AAN8WFL8_HALRR</name>
<feature type="compositionally biased region" description="Pro residues" evidence="1">
    <location>
        <begin position="56"/>
        <end position="73"/>
    </location>
</feature>